<dbReference type="Proteomes" id="UP001497512">
    <property type="component" value="Chromosome 7"/>
</dbReference>
<gene>
    <name evidence="3" type="ORF">CSSPTR1EN2_LOCUS20312</name>
</gene>
<dbReference type="PANTHER" id="PTHR24015:SF548">
    <property type="entry name" value="OS08G0340900 PROTEIN"/>
    <property type="match status" value="1"/>
</dbReference>
<evidence type="ECO:0000256" key="1">
    <source>
        <dbReference type="ARBA" id="ARBA00022737"/>
    </source>
</evidence>
<accession>A0ABP0UYY7</accession>
<dbReference type="PANTHER" id="PTHR24015">
    <property type="entry name" value="OS07G0578800 PROTEIN-RELATED"/>
    <property type="match status" value="1"/>
</dbReference>
<dbReference type="PROSITE" id="PS51375">
    <property type="entry name" value="PPR"/>
    <property type="match status" value="11"/>
</dbReference>
<dbReference type="InterPro" id="IPR002885">
    <property type="entry name" value="PPR_rpt"/>
</dbReference>
<evidence type="ECO:0000313" key="3">
    <source>
        <dbReference type="EMBL" id="CAK9231133.1"/>
    </source>
</evidence>
<reference evidence="3" key="1">
    <citation type="submission" date="2024-02" db="EMBL/GenBank/DDBJ databases">
        <authorList>
            <consortium name="ELIXIR-Norway"/>
            <consortium name="Elixir Norway"/>
        </authorList>
    </citation>
    <scope>NUCLEOTIDE SEQUENCE</scope>
</reference>
<feature type="repeat" description="PPR" evidence="2">
    <location>
        <begin position="604"/>
        <end position="638"/>
    </location>
</feature>
<evidence type="ECO:0000256" key="2">
    <source>
        <dbReference type="PROSITE-ProRule" id="PRU00708"/>
    </source>
</evidence>
<keyword evidence="1" id="KW-0677">Repeat</keyword>
<organism evidence="3 4">
    <name type="scientific">Sphagnum troendelagicum</name>
    <dbReference type="NCBI Taxonomy" id="128251"/>
    <lineage>
        <taxon>Eukaryota</taxon>
        <taxon>Viridiplantae</taxon>
        <taxon>Streptophyta</taxon>
        <taxon>Embryophyta</taxon>
        <taxon>Bryophyta</taxon>
        <taxon>Sphagnophytina</taxon>
        <taxon>Sphagnopsida</taxon>
        <taxon>Sphagnales</taxon>
        <taxon>Sphagnaceae</taxon>
        <taxon>Sphagnum</taxon>
    </lineage>
</organism>
<sequence>MVLKDIMRSTKVLRRQLLVDDTKMCSPMSAQRRMKERLWHEFFSDPSQWWDHRSEKVNSRYPDFKHKTTQQALWLDGILTPPWVEAKLAAMAPRSIQPSVFQWNVRLARYVKSGQYGKTVDLFKQMKREGMVPDDVTFVHVLKACSSSQALKEGQHVHQEIVRRGCESNIAVGSRLIDMYAKCGRIEDAQIVFDRMPTRDVVSWTALILGYVKSGQGQKALQLLQQMQHEGVLPDRVTFVGLLNVCASVAALDEGRHVHKLIIQRGWESDAFVGSSLVDMYGKCGSIKDAERVFNSMSTRDVVCWTSMILGHVKCGQAREALELFQQMQHEGVKPDQVTFVGVLNACASLMALEEGRRVHNQIVENGFDSDVFVGTSLIDMYSKCGSIDDAQLVFRRMSTRNVVSWTAMILGLVKCGKGQKALELSQQMEQERVQPNQITFVGLLNACASVSALEEGRHVHKQIIERGCESNTFVGNSLVDMYAKCGSIEDAQRVFDRMTTRNVVSWTAMILGHVKCGQGQKALKLLQKMQQEGVHPHPVTFVGLLNACASVSALEEGRHVHEQVIKSGCGSDVFVCNSLIDMYAKCGSIEDAERVFNNMGSRDVVSWTVMILGRVKCGQGHKALELFKQMQCEGVQPDRVTFVALLNACTIILALKEGRHIHEQIIQNGFESDLFVSSGLVDMYAKCGSIEDARRVFNGMAKRDVVSWNAMIFGHVKCGQGLEALELFQQMQHEEGVQPDPVTFVAVLNACAGVTALEEGRRVHKQIIESSCESDAFVGSSLIDMYAKCGSIKDAEKVFNNVALGRNVVCWTAMLGGYAMHGHGKEALEHFERMRKEGVEINGVTFLSLLSACSHAGLVDEGLDYFKAMGPVYGVSATAEHYACMVDLLGHAGRLQEAEDLIKSSQHCMEDATAWTALVGACRVHGNCEMGERIAKRVVELDPGNSSGYMLL</sequence>
<feature type="repeat" description="PPR" evidence="2">
    <location>
        <begin position="573"/>
        <end position="603"/>
    </location>
</feature>
<evidence type="ECO:0008006" key="5">
    <source>
        <dbReference type="Google" id="ProtNLM"/>
    </source>
</evidence>
<dbReference type="EMBL" id="OZ019899">
    <property type="protein sequence ID" value="CAK9231133.1"/>
    <property type="molecule type" value="Genomic_DNA"/>
</dbReference>
<feature type="repeat" description="PPR" evidence="2">
    <location>
        <begin position="99"/>
        <end position="133"/>
    </location>
</feature>
<keyword evidence="4" id="KW-1185">Reference proteome</keyword>
<dbReference type="Pfam" id="PF01535">
    <property type="entry name" value="PPR"/>
    <property type="match status" value="1"/>
</dbReference>
<dbReference type="Gene3D" id="1.25.40.10">
    <property type="entry name" value="Tetratricopeptide repeat domain"/>
    <property type="match status" value="7"/>
</dbReference>
<name>A0ABP0UYY7_9BRYO</name>
<proteinExistence type="predicted"/>
<protein>
    <recommendedName>
        <fullName evidence="5">Pentatricopeptide repeat-containing protein</fullName>
    </recommendedName>
</protein>
<feature type="repeat" description="PPR" evidence="2">
    <location>
        <begin position="503"/>
        <end position="537"/>
    </location>
</feature>
<feature type="repeat" description="PPR" evidence="2">
    <location>
        <begin position="200"/>
        <end position="234"/>
    </location>
</feature>
<feature type="repeat" description="PPR" evidence="2">
    <location>
        <begin position="371"/>
        <end position="401"/>
    </location>
</feature>
<dbReference type="InterPro" id="IPR011990">
    <property type="entry name" value="TPR-like_helical_dom_sf"/>
</dbReference>
<feature type="repeat" description="PPR" evidence="2">
    <location>
        <begin position="808"/>
        <end position="842"/>
    </location>
</feature>
<feature type="repeat" description="PPR" evidence="2">
    <location>
        <begin position="402"/>
        <end position="436"/>
    </location>
</feature>
<feature type="repeat" description="PPR" evidence="2">
    <location>
        <begin position="705"/>
        <end position="740"/>
    </location>
</feature>
<evidence type="ECO:0000313" key="4">
    <source>
        <dbReference type="Proteomes" id="UP001497512"/>
    </source>
</evidence>
<feature type="repeat" description="PPR" evidence="2">
    <location>
        <begin position="301"/>
        <end position="335"/>
    </location>
</feature>
<feature type="repeat" description="PPR" evidence="2">
    <location>
        <begin position="472"/>
        <end position="502"/>
    </location>
</feature>
<dbReference type="Pfam" id="PF13041">
    <property type="entry name" value="PPR_2"/>
    <property type="match status" value="8"/>
</dbReference>
<dbReference type="NCBIfam" id="TIGR00756">
    <property type="entry name" value="PPR"/>
    <property type="match status" value="10"/>
</dbReference>
<dbReference type="InterPro" id="IPR046960">
    <property type="entry name" value="PPR_At4g14850-like_plant"/>
</dbReference>